<dbReference type="PANTHER" id="PTHR46300:SF7">
    <property type="entry name" value="P450, PUTATIVE (EUROFUNG)-RELATED"/>
    <property type="match status" value="1"/>
</dbReference>
<dbReference type="GO" id="GO:0016705">
    <property type="term" value="F:oxidoreductase activity, acting on paired donors, with incorporation or reduction of molecular oxygen"/>
    <property type="evidence" value="ECO:0007669"/>
    <property type="project" value="InterPro"/>
</dbReference>
<reference evidence="10 11" key="1">
    <citation type="submission" date="2021-11" db="EMBL/GenBank/DDBJ databases">
        <title>Black yeast isolated from Biological Soil Crust.</title>
        <authorList>
            <person name="Kurbessoian T."/>
        </authorList>
    </citation>
    <scope>NUCLEOTIDE SEQUENCE [LARGE SCALE GENOMIC DNA]</scope>
    <source>
        <strain evidence="10 11">CCFEE 5522</strain>
    </source>
</reference>
<dbReference type="GO" id="GO:0004497">
    <property type="term" value="F:monooxygenase activity"/>
    <property type="evidence" value="ECO:0007669"/>
    <property type="project" value="UniProtKB-KW"/>
</dbReference>
<evidence type="ECO:0008006" key="12">
    <source>
        <dbReference type="Google" id="ProtNLM"/>
    </source>
</evidence>
<dbReference type="AlphaFoldDB" id="A0AAV9JMA2"/>
<dbReference type="EMBL" id="JAVFHQ010000018">
    <property type="protein sequence ID" value="KAK4545621.1"/>
    <property type="molecule type" value="Genomic_DNA"/>
</dbReference>
<dbReference type="Proteomes" id="UP001324427">
    <property type="component" value="Unassembled WGS sequence"/>
</dbReference>
<dbReference type="CDD" id="cd11065">
    <property type="entry name" value="CYP64-like"/>
    <property type="match status" value="1"/>
</dbReference>
<dbReference type="SUPFAM" id="SSF48264">
    <property type="entry name" value="Cytochrome P450"/>
    <property type="match status" value="1"/>
</dbReference>
<protein>
    <recommendedName>
        <fullName evidence="12">Cytochrome P450</fullName>
    </recommendedName>
</protein>
<evidence type="ECO:0000256" key="3">
    <source>
        <dbReference type="ARBA" id="ARBA00022617"/>
    </source>
</evidence>
<dbReference type="InterPro" id="IPR002401">
    <property type="entry name" value="Cyt_P450_E_grp-I"/>
</dbReference>
<evidence type="ECO:0000256" key="4">
    <source>
        <dbReference type="ARBA" id="ARBA00022723"/>
    </source>
</evidence>
<keyword evidence="3 8" id="KW-0349">Heme</keyword>
<dbReference type="Pfam" id="PF00067">
    <property type="entry name" value="p450"/>
    <property type="match status" value="1"/>
</dbReference>
<comment type="caution">
    <text evidence="10">The sequence shown here is derived from an EMBL/GenBank/DDBJ whole genome shotgun (WGS) entry which is preliminary data.</text>
</comment>
<proteinExistence type="inferred from homology"/>
<keyword evidence="11" id="KW-1185">Reference proteome</keyword>
<dbReference type="PRINTS" id="PR00385">
    <property type="entry name" value="P450"/>
</dbReference>
<keyword evidence="7 9" id="KW-0503">Monooxygenase</keyword>
<keyword evidence="5 9" id="KW-0560">Oxidoreductase</keyword>
<dbReference type="Gene3D" id="1.10.630.10">
    <property type="entry name" value="Cytochrome P450"/>
    <property type="match status" value="1"/>
</dbReference>
<organism evidence="10 11">
    <name type="scientific">Oleoguttula mirabilis</name>
    <dbReference type="NCBI Taxonomy" id="1507867"/>
    <lineage>
        <taxon>Eukaryota</taxon>
        <taxon>Fungi</taxon>
        <taxon>Dikarya</taxon>
        <taxon>Ascomycota</taxon>
        <taxon>Pezizomycotina</taxon>
        <taxon>Dothideomycetes</taxon>
        <taxon>Dothideomycetidae</taxon>
        <taxon>Mycosphaerellales</taxon>
        <taxon>Teratosphaeriaceae</taxon>
        <taxon>Oleoguttula</taxon>
    </lineage>
</organism>
<evidence type="ECO:0000256" key="9">
    <source>
        <dbReference type="RuleBase" id="RU000461"/>
    </source>
</evidence>
<dbReference type="InterPro" id="IPR050364">
    <property type="entry name" value="Cytochrome_P450_fung"/>
</dbReference>
<dbReference type="PROSITE" id="PS00086">
    <property type="entry name" value="CYTOCHROME_P450"/>
    <property type="match status" value="1"/>
</dbReference>
<evidence type="ECO:0000256" key="6">
    <source>
        <dbReference type="ARBA" id="ARBA00023004"/>
    </source>
</evidence>
<dbReference type="GO" id="GO:0020037">
    <property type="term" value="F:heme binding"/>
    <property type="evidence" value="ECO:0007669"/>
    <property type="project" value="InterPro"/>
</dbReference>
<evidence type="ECO:0000256" key="1">
    <source>
        <dbReference type="ARBA" id="ARBA00001971"/>
    </source>
</evidence>
<dbReference type="PANTHER" id="PTHR46300">
    <property type="entry name" value="P450, PUTATIVE (EUROFUNG)-RELATED-RELATED"/>
    <property type="match status" value="1"/>
</dbReference>
<sequence>MFFSVLIPVMAGVLVLYAVKWWFLDSRVGATPLPPGPPGLPLVGNLNDLPPPTKPEYQHWLEHKDRYGPLSSITVLGQTMVIIHDKEVAFELMEKRANKYSGRPKLKFGFDMVGWGDGMSQLPYNHTLRLHRKYVYQQLGSKATVSKYYALQETAVGRFLWRLKGDKGDHLVDHLNTEAAEVILDIVYGYTIEPHGKDPLVALIDQAMEEFSAAIVPGKWLVDILPFLEHIPEWMPGAGFKRIARAYRRTAMDVVNVPYAFAKAQMASGKQITSFVSKSIEQARQEKDFGSEEDHAIKWSAVSMYTGGADTSVSTMVAFFLAMSLFPDVQRKAQEEIDRVVGTSRLPTFNDRQDLPYINAVVEEAQRWHPVGPMGIPHAADEEDTINGYRMSKGALLLPAIWWFTRDPATYHDPESFKPERFLEPYNEPSATNVIFGFGRRICPGKALADATMYLTFVQSLAAFDVRKALDDRGEAIVPEHKFDSGIIAHPGPFGVSVVPRSRQHEILIEKVVEEHPWKESDAKYLRGMQSISQA</sequence>
<keyword evidence="6 8" id="KW-0408">Iron</keyword>
<evidence type="ECO:0000256" key="7">
    <source>
        <dbReference type="ARBA" id="ARBA00023033"/>
    </source>
</evidence>
<evidence type="ECO:0000256" key="5">
    <source>
        <dbReference type="ARBA" id="ARBA00023002"/>
    </source>
</evidence>
<comment type="cofactor">
    <cofactor evidence="1 8">
        <name>heme</name>
        <dbReference type="ChEBI" id="CHEBI:30413"/>
    </cofactor>
</comment>
<dbReference type="InterPro" id="IPR001128">
    <property type="entry name" value="Cyt_P450"/>
</dbReference>
<comment type="similarity">
    <text evidence="2 9">Belongs to the cytochrome P450 family.</text>
</comment>
<accession>A0AAV9JMA2</accession>
<evidence type="ECO:0000313" key="10">
    <source>
        <dbReference type="EMBL" id="KAK4545621.1"/>
    </source>
</evidence>
<evidence type="ECO:0000256" key="2">
    <source>
        <dbReference type="ARBA" id="ARBA00010617"/>
    </source>
</evidence>
<evidence type="ECO:0000256" key="8">
    <source>
        <dbReference type="PIRSR" id="PIRSR602401-1"/>
    </source>
</evidence>
<evidence type="ECO:0000313" key="11">
    <source>
        <dbReference type="Proteomes" id="UP001324427"/>
    </source>
</evidence>
<dbReference type="GO" id="GO:0005506">
    <property type="term" value="F:iron ion binding"/>
    <property type="evidence" value="ECO:0007669"/>
    <property type="project" value="InterPro"/>
</dbReference>
<name>A0AAV9JMA2_9PEZI</name>
<feature type="binding site" description="axial binding residue" evidence="8">
    <location>
        <position position="443"/>
    </location>
    <ligand>
        <name>heme</name>
        <dbReference type="ChEBI" id="CHEBI:30413"/>
    </ligand>
    <ligandPart>
        <name>Fe</name>
        <dbReference type="ChEBI" id="CHEBI:18248"/>
    </ligandPart>
</feature>
<dbReference type="PRINTS" id="PR00463">
    <property type="entry name" value="EP450I"/>
</dbReference>
<dbReference type="InterPro" id="IPR017972">
    <property type="entry name" value="Cyt_P450_CS"/>
</dbReference>
<keyword evidence="4 8" id="KW-0479">Metal-binding</keyword>
<dbReference type="InterPro" id="IPR036396">
    <property type="entry name" value="Cyt_P450_sf"/>
</dbReference>
<gene>
    <name evidence="10" type="ORF">LTR36_002574</name>
</gene>